<dbReference type="Proteomes" id="UP000198546">
    <property type="component" value="Chromosome i"/>
</dbReference>
<reference evidence="1 2" key="1">
    <citation type="submission" date="2016-10" db="EMBL/GenBank/DDBJ databases">
        <authorList>
            <person name="de Groot N.N."/>
        </authorList>
    </citation>
    <scope>NUCLEOTIDE SEQUENCE [LARGE SCALE GENOMIC DNA]</scope>
    <source>
        <strain evidence="1 2">MON 2.2</strain>
    </source>
</reference>
<dbReference type="RefSeq" id="WP_231946496.1">
    <property type="nucleotide sequence ID" value="NZ_LT629688.1"/>
</dbReference>
<dbReference type="STRING" id="675864.SAMN04489747_0832"/>
<evidence type="ECO:0000313" key="1">
    <source>
        <dbReference type="EMBL" id="SDD38169.1"/>
    </source>
</evidence>
<gene>
    <name evidence="1" type="ORF">SAMN04489747_0832</name>
</gene>
<keyword evidence="2" id="KW-1185">Reference proteome</keyword>
<dbReference type="InterPro" id="IPR047990">
    <property type="entry name" value="DLW39-like"/>
</dbReference>
<proteinExistence type="predicted"/>
<organism evidence="1 2">
    <name type="scientific">Auraticoccus monumenti</name>
    <dbReference type="NCBI Taxonomy" id="675864"/>
    <lineage>
        <taxon>Bacteria</taxon>
        <taxon>Bacillati</taxon>
        <taxon>Actinomycetota</taxon>
        <taxon>Actinomycetes</taxon>
        <taxon>Propionibacteriales</taxon>
        <taxon>Propionibacteriaceae</taxon>
        <taxon>Auraticoccus</taxon>
    </lineage>
</organism>
<accession>A0A1G6UA58</accession>
<dbReference type="EMBL" id="LT629688">
    <property type="protein sequence ID" value="SDD38169.1"/>
    <property type="molecule type" value="Genomic_DNA"/>
</dbReference>
<sequence length="44" mass="4662">MKVPLIATLLATLGALAAVLHRRNARAAAEAELWAAATDPLPRR</sequence>
<protein>
    <submittedName>
        <fullName evidence="1">Uncharacterized protein</fullName>
    </submittedName>
</protein>
<name>A0A1G6UA58_9ACTN</name>
<dbReference type="NCBIfam" id="NF038356">
    <property type="entry name" value="actino_DLW39"/>
    <property type="match status" value="1"/>
</dbReference>
<dbReference type="AlphaFoldDB" id="A0A1G6UA58"/>
<evidence type="ECO:0000313" key="2">
    <source>
        <dbReference type="Proteomes" id="UP000198546"/>
    </source>
</evidence>